<name>A0A699GRJ1_TANCI</name>
<evidence type="ECO:0000313" key="1">
    <source>
        <dbReference type="EMBL" id="GEV94793.1"/>
    </source>
</evidence>
<feature type="non-terminal residue" evidence="1">
    <location>
        <position position="1"/>
    </location>
</feature>
<protein>
    <submittedName>
        <fullName evidence="1">Uncharacterized protein</fullName>
    </submittedName>
</protein>
<gene>
    <name evidence="1" type="ORF">Tci_166770</name>
</gene>
<dbReference type="AlphaFoldDB" id="A0A699GRJ1"/>
<organism evidence="1">
    <name type="scientific">Tanacetum cinerariifolium</name>
    <name type="common">Dalmatian daisy</name>
    <name type="synonym">Chrysanthemum cinerariifolium</name>
    <dbReference type="NCBI Taxonomy" id="118510"/>
    <lineage>
        <taxon>Eukaryota</taxon>
        <taxon>Viridiplantae</taxon>
        <taxon>Streptophyta</taxon>
        <taxon>Embryophyta</taxon>
        <taxon>Tracheophyta</taxon>
        <taxon>Spermatophyta</taxon>
        <taxon>Magnoliopsida</taxon>
        <taxon>eudicotyledons</taxon>
        <taxon>Gunneridae</taxon>
        <taxon>Pentapetalae</taxon>
        <taxon>asterids</taxon>
        <taxon>campanulids</taxon>
        <taxon>Asterales</taxon>
        <taxon>Asteraceae</taxon>
        <taxon>Asteroideae</taxon>
        <taxon>Anthemideae</taxon>
        <taxon>Anthemidinae</taxon>
        <taxon>Tanacetum</taxon>
    </lineage>
</organism>
<dbReference type="EMBL" id="BKCJ010039693">
    <property type="protein sequence ID" value="GEV94793.1"/>
    <property type="molecule type" value="Genomic_DNA"/>
</dbReference>
<proteinExistence type="predicted"/>
<comment type="caution">
    <text evidence="1">The sequence shown here is derived from an EMBL/GenBank/DDBJ whole genome shotgun (WGS) entry which is preliminary data.</text>
</comment>
<reference evidence="1" key="1">
    <citation type="journal article" date="2019" name="Sci. Rep.">
        <title>Draft genome of Tanacetum cinerariifolium, the natural source of mosquito coil.</title>
        <authorList>
            <person name="Yamashiro T."/>
            <person name="Shiraishi A."/>
            <person name="Satake H."/>
            <person name="Nakayama K."/>
        </authorList>
    </citation>
    <scope>NUCLEOTIDE SEQUENCE</scope>
</reference>
<accession>A0A699GRJ1</accession>
<sequence length="264" mass="29975">TRSERVSKLSNDSLLTRGNTLQSDEDSIKLNELMELCTTLQSRVLDLEPTKTTQANKIHSLTSKVKKLEKKQRSRAHKLKRLYKVGLTARVESSDDEQSLGDDASEQGRISDIDAYKGITIVSTHDDAEMFDVDKDLHGEEGRISDIDAYKGIAIVSTHDDAEMFDADKDLHGEEVFVAKQDENVVEKEVNAAQVQLKKKDQIMLDEEVTLKLQAEFDKEQRLTREKAQKELEANIALIETWDDVQARIDADYQLAERLQAEEQ</sequence>